<proteinExistence type="inferred from homology"/>
<evidence type="ECO:0000313" key="5">
    <source>
        <dbReference type="EMBL" id="ANI14709.1"/>
    </source>
</evidence>
<organism evidence="5 6">
    <name type="scientific">Pseudomonas citronellolis</name>
    <dbReference type="NCBI Taxonomy" id="53408"/>
    <lineage>
        <taxon>Bacteria</taxon>
        <taxon>Pseudomonadati</taxon>
        <taxon>Pseudomonadota</taxon>
        <taxon>Gammaproteobacteria</taxon>
        <taxon>Pseudomonadales</taxon>
        <taxon>Pseudomonadaceae</taxon>
        <taxon>Pseudomonas</taxon>
    </lineage>
</organism>
<dbReference type="InterPro" id="IPR023614">
    <property type="entry name" value="Porin_dom_sf"/>
</dbReference>
<evidence type="ECO:0000256" key="2">
    <source>
        <dbReference type="ARBA" id="ARBA00022448"/>
    </source>
</evidence>
<dbReference type="GO" id="GO:0016020">
    <property type="term" value="C:membrane"/>
    <property type="evidence" value="ECO:0007669"/>
    <property type="project" value="InterPro"/>
</dbReference>
<accession>A0A1A9KB59</accession>
<dbReference type="AlphaFoldDB" id="A0A1A9KB59"/>
<evidence type="ECO:0000256" key="4">
    <source>
        <dbReference type="SAM" id="SignalP"/>
    </source>
</evidence>
<comment type="similarity">
    <text evidence="1">Belongs to the outer membrane porin (Opr) (TC 1.B.25) family.</text>
</comment>
<feature type="chain" id="PRO_5008391588" evidence="4">
    <location>
        <begin position="21"/>
        <end position="416"/>
    </location>
</feature>
<keyword evidence="3 4" id="KW-0732">Signal</keyword>
<dbReference type="PANTHER" id="PTHR34596:SF2">
    <property type="entry name" value="CHITOPORIN"/>
    <property type="match status" value="1"/>
</dbReference>
<dbReference type="Pfam" id="PF03573">
    <property type="entry name" value="OprD"/>
    <property type="match status" value="1"/>
</dbReference>
<dbReference type="InterPro" id="IPR005318">
    <property type="entry name" value="OM_porin_bac"/>
</dbReference>
<reference evidence="5 6" key="1">
    <citation type="submission" date="2016-05" db="EMBL/GenBank/DDBJ databases">
        <title>Genome Sequence of Pseudomonas citronellolis Strain SJTE-3, an Estrogens and Persistent Organic Pollutants degradation strain.</title>
        <authorList>
            <person name="Liang R."/>
        </authorList>
    </citation>
    <scope>NUCLEOTIDE SEQUENCE [LARGE SCALE GENOMIC DNA]</scope>
    <source>
        <strain evidence="5 6">SJTE-3</strain>
    </source>
</reference>
<name>A0A1A9KB59_9PSED</name>
<evidence type="ECO:0000313" key="6">
    <source>
        <dbReference type="Proteomes" id="UP000077748"/>
    </source>
</evidence>
<feature type="signal peptide" evidence="4">
    <location>
        <begin position="1"/>
        <end position="20"/>
    </location>
</feature>
<sequence length="416" mass="45634">MNARYPALPVLLCICSPGMAADDPDFLKDASATLQTRNYYFQRNHADIRGTEKPKAEEWAQGFILAFKSGYTPGLIGFGVDLTGTLGIKLDSGPGRVGSGLLPIQDDGDPADEYSRLGPTLKARLSKTELRIGELQPDIPVLAFSDIRLLPPSFQGVSLSSEEIAGLKLQGGHIRSTSLRNEAGDEKLLAMLGHIPQRNASSDAFNYLGGDYQFDNGHTLVSGWYAQLKDIYRQSYVGMKHKATLGPWSLAANLGLYDSIEDGEHLIGNVDNRALHGMLSAGRTGHTLSLGYQRMFGETAFPRVFANIAPLSNELPTYDFSYTDETSYQLRYDYDFAAAGVPGLAFTARYVTGNNVSTGLGYGGKDTERDLDLFYVVQSGTLKGFSIRLRDAAARSNYRTDIDEYRVVLSYTWKLL</sequence>
<evidence type="ECO:0000256" key="1">
    <source>
        <dbReference type="ARBA" id="ARBA00009075"/>
    </source>
</evidence>
<protein>
    <submittedName>
        <fullName evidence="5">Porin</fullName>
    </submittedName>
</protein>
<dbReference type="EMBL" id="CP015878">
    <property type="protein sequence ID" value="ANI14709.1"/>
    <property type="molecule type" value="Genomic_DNA"/>
</dbReference>
<dbReference type="GO" id="GO:0015288">
    <property type="term" value="F:porin activity"/>
    <property type="evidence" value="ECO:0007669"/>
    <property type="project" value="TreeGrafter"/>
</dbReference>
<evidence type="ECO:0000256" key="3">
    <source>
        <dbReference type="ARBA" id="ARBA00022729"/>
    </source>
</evidence>
<dbReference type="Gene3D" id="2.40.160.10">
    <property type="entry name" value="Porin"/>
    <property type="match status" value="1"/>
</dbReference>
<dbReference type="Proteomes" id="UP000077748">
    <property type="component" value="Chromosome"/>
</dbReference>
<gene>
    <name evidence="5" type="ORF">A9C11_12235</name>
</gene>
<dbReference type="PANTHER" id="PTHR34596">
    <property type="entry name" value="CHITOPORIN"/>
    <property type="match status" value="1"/>
</dbReference>
<keyword evidence="2" id="KW-0813">Transport</keyword>